<evidence type="ECO:0000256" key="1">
    <source>
        <dbReference type="SAM" id="MobiDB-lite"/>
    </source>
</evidence>
<feature type="non-terminal residue" evidence="2">
    <location>
        <position position="1"/>
    </location>
</feature>
<accession>A0A392VB45</accession>
<evidence type="ECO:0000313" key="2">
    <source>
        <dbReference type="EMBL" id="MCI84633.1"/>
    </source>
</evidence>
<feature type="compositionally biased region" description="Low complexity" evidence="1">
    <location>
        <begin position="41"/>
        <end position="50"/>
    </location>
</feature>
<dbReference type="Proteomes" id="UP000265520">
    <property type="component" value="Unassembled WGS sequence"/>
</dbReference>
<proteinExistence type="predicted"/>
<reference evidence="2 3" key="1">
    <citation type="journal article" date="2018" name="Front. Plant Sci.">
        <title>Red Clover (Trifolium pratense) and Zigzag Clover (T. medium) - A Picture of Genomic Similarities and Differences.</title>
        <authorList>
            <person name="Dluhosova J."/>
            <person name="Istvanek J."/>
            <person name="Nedelnik J."/>
            <person name="Repkova J."/>
        </authorList>
    </citation>
    <scope>NUCLEOTIDE SEQUENCE [LARGE SCALE GENOMIC DNA]</scope>
    <source>
        <strain evidence="3">cv. 10/8</strain>
        <tissue evidence="2">Leaf</tissue>
    </source>
</reference>
<organism evidence="2 3">
    <name type="scientific">Trifolium medium</name>
    <dbReference type="NCBI Taxonomy" id="97028"/>
    <lineage>
        <taxon>Eukaryota</taxon>
        <taxon>Viridiplantae</taxon>
        <taxon>Streptophyta</taxon>
        <taxon>Embryophyta</taxon>
        <taxon>Tracheophyta</taxon>
        <taxon>Spermatophyta</taxon>
        <taxon>Magnoliopsida</taxon>
        <taxon>eudicotyledons</taxon>
        <taxon>Gunneridae</taxon>
        <taxon>Pentapetalae</taxon>
        <taxon>rosids</taxon>
        <taxon>fabids</taxon>
        <taxon>Fabales</taxon>
        <taxon>Fabaceae</taxon>
        <taxon>Papilionoideae</taxon>
        <taxon>50 kb inversion clade</taxon>
        <taxon>NPAAA clade</taxon>
        <taxon>Hologalegina</taxon>
        <taxon>IRL clade</taxon>
        <taxon>Trifolieae</taxon>
        <taxon>Trifolium</taxon>
    </lineage>
</organism>
<protein>
    <submittedName>
        <fullName evidence="2">Uncharacterized protein</fullName>
    </submittedName>
</protein>
<sequence length="50" mass="5663">KRLPTIGHPGGPGGRFLVPPPIFDQRCHHQRKKAREKKSIMKSMSSIVEK</sequence>
<evidence type="ECO:0000313" key="3">
    <source>
        <dbReference type="Proteomes" id="UP000265520"/>
    </source>
</evidence>
<dbReference type="AlphaFoldDB" id="A0A392VB45"/>
<comment type="caution">
    <text evidence="2">The sequence shown here is derived from an EMBL/GenBank/DDBJ whole genome shotgun (WGS) entry which is preliminary data.</text>
</comment>
<keyword evidence="3" id="KW-1185">Reference proteome</keyword>
<name>A0A392VB45_9FABA</name>
<dbReference type="EMBL" id="LXQA011095516">
    <property type="protein sequence ID" value="MCI84633.1"/>
    <property type="molecule type" value="Genomic_DNA"/>
</dbReference>
<feature type="region of interest" description="Disordered" evidence="1">
    <location>
        <begin position="1"/>
        <end position="50"/>
    </location>
</feature>